<organism evidence="2 3">
    <name type="scientific">Tritrichomonas musculus</name>
    <dbReference type="NCBI Taxonomy" id="1915356"/>
    <lineage>
        <taxon>Eukaryota</taxon>
        <taxon>Metamonada</taxon>
        <taxon>Parabasalia</taxon>
        <taxon>Tritrichomonadida</taxon>
        <taxon>Tritrichomonadidae</taxon>
        <taxon>Tritrichomonas</taxon>
    </lineage>
</organism>
<comment type="caution">
    <text evidence="2">The sequence shown here is derived from an EMBL/GenBank/DDBJ whole genome shotgun (WGS) entry which is preliminary data.</text>
</comment>
<dbReference type="EMBL" id="JAPFFF010000005">
    <property type="protein sequence ID" value="KAK8888707.1"/>
    <property type="molecule type" value="Genomic_DNA"/>
</dbReference>
<evidence type="ECO:0000256" key="1">
    <source>
        <dbReference type="SAM" id="MobiDB-lite"/>
    </source>
</evidence>
<protein>
    <submittedName>
        <fullName evidence="2">Uncharacterized protein</fullName>
    </submittedName>
</protein>
<evidence type="ECO:0000313" key="3">
    <source>
        <dbReference type="Proteomes" id="UP001470230"/>
    </source>
</evidence>
<keyword evidence="3" id="KW-1185">Reference proteome</keyword>
<sequence>MEIDHQRDLVPLLEKLYDISYVSAKELLHEIADLPMESNLKLFWKLACILYDDEQDQIQNNFNKWVCEAVHDTIPFDCHPFLRALFLNDTEGKIKEAKKIHPEFQLVFYSSKKNIKDAKKVPPFLQNKSFKYGRESIPGSSVWALIMGDTTQILSLKLPWVFLFTLHFWNSGNEISSFYDTMKSENKNHEQDPIYLLMKYYSKIYPPNDGDILLADIASLLPPLDMFFFLKIFQAIDNNVSENSISLALNIVQYQLIQMDYLDESIDLLSNNTKDSGQDKFIFQLAQYISSPEPKLTETEKHMIKNCSDVIDKRYMYLYKANKAQILQEFNSSKSLEYAGRATDFFLESAGITRFKQETNSSTSTTNSSNSNDSNDSDSNEFDSENEEIDPFNFQYANYQAYDVYLVKAMIKGEGLDKLYEWSGIFEKHQDAADMSDGTQTYQMAFEAIKLSDKNEIVDQSLLERIADAIKKNTKLYIRFRYYVASKLYKQPNGFALFSEFELIKKDKLLEIYEEAFQ</sequence>
<gene>
    <name evidence="2" type="ORF">M9Y10_033440</name>
</gene>
<evidence type="ECO:0000313" key="2">
    <source>
        <dbReference type="EMBL" id="KAK8888707.1"/>
    </source>
</evidence>
<feature type="region of interest" description="Disordered" evidence="1">
    <location>
        <begin position="357"/>
        <end position="385"/>
    </location>
</feature>
<accession>A0ABR2KE41</accession>
<feature type="compositionally biased region" description="Low complexity" evidence="1">
    <location>
        <begin position="358"/>
        <end position="374"/>
    </location>
</feature>
<reference evidence="2 3" key="1">
    <citation type="submission" date="2024-04" db="EMBL/GenBank/DDBJ databases">
        <title>Tritrichomonas musculus Genome.</title>
        <authorList>
            <person name="Alves-Ferreira E."/>
            <person name="Grigg M."/>
            <person name="Lorenzi H."/>
            <person name="Galac M."/>
        </authorList>
    </citation>
    <scope>NUCLEOTIDE SEQUENCE [LARGE SCALE GENOMIC DNA]</scope>
    <source>
        <strain evidence="2 3">EAF2021</strain>
    </source>
</reference>
<name>A0ABR2KE41_9EUKA</name>
<feature type="compositionally biased region" description="Acidic residues" evidence="1">
    <location>
        <begin position="375"/>
        <end position="385"/>
    </location>
</feature>
<proteinExistence type="predicted"/>
<dbReference type="Proteomes" id="UP001470230">
    <property type="component" value="Unassembled WGS sequence"/>
</dbReference>